<feature type="domain" description="Cas12f1-like TNB" evidence="2">
    <location>
        <begin position="59"/>
        <end position="91"/>
    </location>
</feature>
<evidence type="ECO:0000313" key="3">
    <source>
        <dbReference type="EMBL" id="SPO44982.1"/>
    </source>
</evidence>
<protein>
    <recommendedName>
        <fullName evidence="2">Cas12f1-like TNB domain-containing protein</fullName>
    </recommendedName>
</protein>
<dbReference type="Proteomes" id="UP000325008">
    <property type="component" value="Unassembled WGS sequence"/>
</dbReference>
<name>A0A5C3FKW2_PSEA2</name>
<comment type="caution">
    <text evidence="3">The sequence shown here is derived from an EMBL/GenBank/DDBJ whole genome shotgun (WGS) entry which is preliminary data.</text>
</comment>
<accession>A0A5C3FKW2</accession>
<evidence type="ECO:0000259" key="2">
    <source>
        <dbReference type="Pfam" id="PF07282"/>
    </source>
</evidence>
<dbReference type="InterPro" id="IPR010095">
    <property type="entry name" value="Cas12f1-like_TNB"/>
</dbReference>
<dbReference type="EMBL" id="OOIQ01000005">
    <property type="protein sequence ID" value="SPO44982.1"/>
    <property type="molecule type" value="Genomic_DNA"/>
</dbReference>
<proteinExistence type="predicted"/>
<evidence type="ECO:0000313" key="4">
    <source>
        <dbReference type="Proteomes" id="UP000325008"/>
    </source>
</evidence>
<keyword evidence="1" id="KW-0238">DNA-binding</keyword>
<dbReference type="OrthoDB" id="2556737at2759"/>
<organism evidence="3 4">
    <name type="scientific">Pseudozyma antarctica</name>
    <name type="common">Yeast</name>
    <name type="synonym">Candida antarctica</name>
    <dbReference type="NCBI Taxonomy" id="84753"/>
    <lineage>
        <taxon>Eukaryota</taxon>
        <taxon>Fungi</taxon>
        <taxon>Dikarya</taxon>
        <taxon>Basidiomycota</taxon>
        <taxon>Ustilaginomycotina</taxon>
        <taxon>Ustilaginomycetes</taxon>
        <taxon>Ustilaginales</taxon>
        <taxon>Ustilaginaceae</taxon>
        <taxon>Moesziomyces</taxon>
    </lineage>
</organism>
<dbReference type="AlphaFoldDB" id="A0A5C3FKW2"/>
<reference evidence="3" key="1">
    <citation type="submission" date="2018-03" db="EMBL/GenBank/DDBJ databases">
        <authorList>
            <person name="Guldener U."/>
        </authorList>
    </citation>
    <scope>NUCLEOTIDE SEQUENCE [LARGE SCALE GENOMIC DNA]</scope>
    <source>
        <strain evidence="3">ATCC34888</strain>
    </source>
</reference>
<keyword evidence="4" id="KW-1185">Reference proteome</keyword>
<dbReference type="Pfam" id="PF07282">
    <property type="entry name" value="Cas12f1-like_TNB"/>
    <property type="match status" value="1"/>
</dbReference>
<gene>
    <name evidence="3" type="ORF">PSANT_02668</name>
</gene>
<sequence length="93" mass="10554">MPRMEVANMVRHRRSRIKIATRCELLAWPHCAFVHRLAIKCHDIAYDSRYPQKSGPTTLLIQPEAYTSKTCASCGHITDSLGASKVFRCPQPE</sequence>
<evidence type="ECO:0000256" key="1">
    <source>
        <dbReference type="ARBA" id="ARBA00023125"/>
    </source>
</evidence>